<organism evidence="2">
    <name type="scientific">Harpegnathos saltator</name>
    <name type="common">Jerdon's jumping ant</name>
    <dbReference type="NCBI Taxonomy" id="610380"/>
    <lineage>
        <taxon>Eukaryota</taxon>
        <taxon>Metazoa</taxon>
        <taxon>Ecdysozoa</taxon>
        <taxon>Arthropoda</taxon>
        <taxon>Hexapoda</taxon>
        <taxon>Insecta</taxon>
        <taxon>Pterygota</taxon>
        <taxon>Neoptera</taxon>
        <taxon>Endopterygota</taxon>
        <taxon>Hymenoptera</taxon>
        <taxon>Apocrita</taxon>
        <taxon>Aculeata</taxon>
        <taxon>Formicoidea</taxon>
        <taxon>Formicidae</taxon>
        <taxon>Ponerinae</taxon>
        <taxon>Ponerini</taxon>
        <taxon>Harpegnathos</taxon>
    </lineage>
</organism>
<protein>
    <submittedName>
        <fullName evidence="1">Uncharacterized protein</fullName>
    </submittedName>
</protein>
<sequence>PDLNSLDFYLRGHLGTLV</sequence>
<dbReference type="EMBL" id="GL446181">
    <property type="protein sequence ID" value="EFN88327.1"/>
    <property type="molecule type" value="Genomic_DNA"/>
</dbReference>
<proteinExistence type="predicted"/>
<accession>E2B7F2</accession>
<evidence type="ECO:0000313" key="2">
    <source>
        <dbReference type="Proteomes" id="UP000008237"/>
    </source>
</evidence>
<name>E2B7F2_HARSA</name>
<dbReference type="AlphaFoldDB" id="E2B7F2"/>
<feature type="non-terminal residue" evidence="1">
    <location>
        <position position="1"/>
    </location>
</feature>
<reference evidence="1 2" key="1">
    <citation type="journal article" date="2010" name="Science">
        <title>Genomic comparison of the ants Camponotus floridanus and Harpegnathos saltator.</title>
        <authorList>
            <person name="Bonasio R."/>
            <person name="Zhang G."/>
            <person name="Ye C."/>
            <person name="Mutti N.S."/>
            <person name="Fang X."/>
            <person name="Qin N."/>
            <person name="Donahue G."/>
            <person name="Yang P."/>
            <person name="Li Q."/>
            <person name="Li C."/>
            <person name="Zhang P."/>
            <person name="Huang Z."/>
            <person name="Berger S.L."/>
            <person name="Reinberg D."/>
            <person name="Wang J."/>
            <person name="Liebig J."/>
        </authorList>
    </citation>
    <scope>NUCLEOTIDE SEQUENCE [LARGE SCALE GENOMIC DNA]</scope>
    <source>
        <strain evidence="1 2">R22 G/1</strain>
    </source>
</reference>
<gene>
    <name evidence="1" type="ORF">EAI_02460</name>
</gene>
<dbReference type="Proteomes" id="UP000008237">
    <property type="component" value="Unassembled WGS sequence"/>
</dbReference>
<evidence type="ECO:0000313" key="1">
    <source>
        <dbReference type="EMBL" id="EFN88327.1"/>
    </source>
</evidence>
<feature type="non-terminal residue" evidence="1">
    <location>
        <position position="18"/>
    </location>
</feature>
<dbReference type="InParanoid" id="E2B7F2"/>
<keyword evidence="2" id="KW-1185">Reference proteome</keyword>